<protein>
    <submittedName>
        <fullName evidence="5">Radical SAM protein</fullName>
    </submittedName>
</protein>
<keyword evidence="6" id="KW-1185">Reference proteome</keyword>
<dbReference type="Proteomes" id="UP000220840">
    <property type="component" value="Unassembled WGS sequence"/>
</dbReference>
<keyword evidence="3" id="KW-0411">Iron-sulfur</keyword>
<dbReference type="EMBL" id="PDCJ01000001">
    <property type="protein sequence ID" value="PEG32665.1"/>
    <property type="molecule type" value="Genomic_DNA"/>
</dbReference>
<dbReference type="GO" id="GO:0046872">
    <property type="term" value="F:metal ion binding"/>
    <property type="evidence" value="ECO:0007669"/>
    <property type="project" value="UniProtKB-KW"/>
</dbReference>
<proteinExistence type="predicted"/>
<dbReference type="InterPro" id="IPR040086">
    <property type="entry name" value="MJ0683-like"/>
</dbReference>
<dbReference type="GeneID" id="68879183"/>
<dbReference type="InterPro" id="IPR007197">
    <property type="entry name" value="rSAM"/>
</dbReference>
<dbReference type="PANTHER" id="PTHR43432">
    <property type="entry name" value="SLR0285 PROTEIN"/>
    <property type="match status" value="1"/>
</dbReference>
<dbReference type="GO" id="GO:0051536">
    <property type="term" value="F:iron-sulfur cluster binding"/>
    <property type="evidence" value="ECO:0007669"/>
    <property type="project" value="UniProtKB-KW"/>
</dbReference>
<dbReference type="AlphaFoldDB" id="A0A2A7MLU2"/>
<dbReference type="SMART" id="SM00729">
    <property type="entry name" value="Elp3"/>
    <property type="match status" value="1"/>
</dbReference>
<feature type="domain" description="Elp3/MiaA/NifB-like radical SAM core" evidence="4">
    <location>
        <begin position="21"/>
        <end position="245"/>
    </location>
</feature>
<evidence type="ECO:0000256" key="1">
    <source>
        <dbReference type="ARBA" id="ARBA00022723"/>
    </source>
</evidence>
<dbReference type="SFLD" id="SFLDS00029">
    <property type="entry name" value="Radical_SAM"/>
    <property type="match status" value="1"/>
</dbReference>
<keyword evidence="2" id="KW-0408">Iron</keyword>
<reference evidence="5 6" key="1">
    <citation type="submission" date="2017-10" db="EMBL/GenBank/DDBJ databases">
        <title>Effective Description of Clostridium neonatale sp. nov. linked to necrotizing enterocolitis in neonates and a clarification of species assignable to the genus Clostridium (Prazmowski 1880) emend. Lawson and Rainey 2016.</title>
        <authorList>
            <person name="Bernard K."/>
            <person name="Burdz T."/>
            <person name="Wiebe D."/>
            <person name="Balcewich B."/>
            <person name="Alfa M."/>
            <person name="Bernier A.-M."/>
        </authorList>
    </citation>
    <scope>NUCLEOTIDE SEQUENCE [LARGE SCALE GENOMIC DNA]</scope>
    <source>
        <strain evidence="5 6">LCDC99A005</strain>
    </source>
</reference>
<dbReference type="Gene3D" id="3.80.30.30">
    <property type="match status" value="1"/>
</dbReference>
<dbReference type="SUPFAM" id="SSF102114">
    <property type="entry name" value="Radical SAM enzymes"/>
    <property type="match status" value="1"/>
</dbReference>
<dbReference type="InterPro" id="IPR006638">
    <property type="entry name" value="Elp3/MiaA/NifB-like_rSAM"/>
</dbReference>
<dbReference type="SFLD" id="SFLDG01084">
    <property type="entry name" value="Uncharacterised_Radical_SAM_Su"/>
    <property type="match status" value="1"/>
</dbReference>
<sequence length="293" mass="33673">MNYIPAKTLLTRTKDSSWFGTDYTMNIYKGCCHGCIYCDSRSDCYGVDNFDTVRAKENSSIILQRELRHKIKTGVIFTGSMSDPYNPFEKKYELTRNALSLMNNYGFGVAIATKSSLICRDIDILQRIKEHSPLICKITITTFDNSLSSQIEQNVNPSSERFKAIDKLSQAGIYSGILLMPILPFINDNKENIINIVHKAKECGAKFIFPAFGVTLRNNQRDYFFKKLDESFPNIKFKYINHYKNSYACGSPNANNLYYSFKNECEKLGILYEMNDIISDYKSKYVPKQISLF</sequence>
<keyword evidence="1" id="KW-0479">Metal-binding</keyword>
<organism evidence="5 6">
    <name type="scientific">Clostridium neonatale</name>
    <dbReference type="NCBI Taxonomy" id="137838"/>
    <lineage>
        <taxon>Bacteria</taxon>
        <taxon>Bacillati</taxon>
        <taxon>Bacillota</taxon>
        <taxon>Clostridia</taxon>
        <taxon>Eubacteriales</taxon>
        <taxon>Clostridiaceae</taxon>
        <taxon>Clostridium</taxon>
    </lineage>
</organism>
<dbReference type="CDD" id="cd01335">
    <property type="entry name" value="Radical_SAM"/>
    <property type="match status" value="1"/>
</dbReference>
<gene>
    <name evidence="5" type="ORF">CQ394_13515</name>
</gene>
<dbReference type="InterPro" id="IPR058240">
    <property type="entry name" value="rSAM_sf"/>
</dbReference>
<name>A0A2A7MLU2_9CLOT</name>
<evidence type="ECO:0000259" key="4">
    <source>
        <dbReference type="SMART" id="SM00729"/>
    </source>
</evidence>
<dbReference type="GO" id="GO:0003824">
    <property type="term" value="F:catalytic activity"/>
    <property type="evidence" value="ECO:0007669"/>
    <property type="project" value="InterPro"/>
</dbReference>
<dbReference type="OrthoDB" id="9785699at2"/>
<evidence type="ECO:0000313" key="5">
    <source>
        <dbReference type="EMBL" id="PEG32665.1"/>
    </source>
</evidence>
<dbReference type="Pfam" id="PF04055">
    <property type="entry name" value="Radical_SAM"/>
    <property type="match status" value="1"/>
</dbReference>
<dbReference type="STRING" id="137838.GCA_001458595_04196"/>
<dbReference type="PANTHER" id="PTHR43432:SF5">
    <property type="entry name" value="ELP3_MIAA_NIFB-LIKE RADICAL SAM CORE DOMAIN-CONTAINING PROTEIN"/>
    <property type="match status" value="1"/>
</dbReference>
<evidence type="ECO:0000256" key="3">
    <source>
        <dbReference type="ARBA" id="ARBA00023014"/>
    </source>
</evidence>
<evidence type="ECO:0000313" key="6">
    <source>
        <dbReference type="Proteomes" id="UP000220840"/>
    </source>
</evidence>
<accession>A0A2A7MLU2</accession>
<dbReference type="RefSeq" id="WP_058296807.1">
    <property type="nucleotide sequence ID" value="NZ_CAMRXB010000077.1"/>
</dbReference>
<evidence type="ECO:0000256" key="2">
    <source>
        <dbReference type="ARBA" id="ARBA00023004"/>
    </source>
</evidence>
<comment type="caution">
    <text evidence="5">The sequence shown here is derived from an EMBL/GenBank/DDBJ whole genome shotgun (WGS) entry which is preliminary data.</text>
</comment>